<dbReference type="PROSITE" id="PS00018">
    <property type="entry name" value="EF_HAND_1"/>
    <property type="match status" value="1"/>
</dbReference>
<protein>
    <recommendedName>
        <fullName evidence="2">EF-hand domain-containing protein</fullName>
    </recommendedName>
</protein>
<keyword evidence="4" id="KW-1185">Reference proteome</keyword>
<evidence type="ECO:0000259" key="2">
    <source>
        <dbReference type="Pfam" id="PF13202"/>
    </source>
</evidence>
<proteinExistence type="predicted"/>
<dbReference type="EMBL" id="CP061038">
    <property type="protein sequence ID" value="QNQ08949.1"/>
    <property type="molecule type" value="Genomic_DNA"/>
</dbReference>
<sequence length="120" mass="13605">MRHMIVLSALVPMLLGACSRDDDTNAAGFKPPINILRTDLIAGFDRRFDRLDRNRNGTVELSEVTPERLARTRRLDTDNDGKITRDEYKSAQLAHFDRTDANHDGTLTTPERDAAKLLNR</sequence>
<name>A0A7H0LGZ6_9SPHN</name>
<dbReference type="RefSeq" id="WP_187761275.1">
    <property type="nucleotide sequence ID" value="NZ_CP061038.1"/>
</dbReference>
<dbReference type="Proteomes" id="UP000516148">
    <property type="component" value="Chromosome"/>
</dbReference>
<dbReference type="Pfam" id="PF13202">
    <property type="entry name" value="EF-hand_5"/>
    <property type="match status" value="2"/>
</dbReference>
<gene>
    <name evidence="3" type="ORF">H3Z74_19955</name>
</gene>
<dbReference type="InterPro" id="IPR011992">
    <property type="entry name" value="EF-hand-dom_pair"/>
</dbReference>
<dbReference type="InterPro" id="IPR018247">
    <property type="entry name" value="EF_Hand_1_Ca_BS"/>
</dbReference>
<evidence type="ECO:0000313" key="3">
    <source>
        <dbReference type="EMBL" id="QNQ08949.1"/>
    </source>
</evidence>
<evidence type="ECO:0000256" key="1">
    <source>
        <dbReference type="SAM" id="MobiDB-lite"/>
    </source>
</evidence>
<dbReference type="KEGG" id="spap:H3Z74_19955"/>
<feature type="domain" description="EF-hand" evidence="2">
    <location>
        <begin position="47"/>
        <end position="63"/>
    </location>
</feature>
<feature type="compositionally biased region" description="Basic and acidic residues" evidence="1">
    <location>
        <begin position="110"/>
        <end position="120"/>
    </location>
</feature>
<organism evidence="3 4">
    <name type="scientific">Sphingomonas alpina</name>
    <dbReference type="NCBI Taxonomy" id="653931"/>
    <lineage>
        <taxon>Bacteria</taxon>
        <taxon>Pseudomonadati</taxon>
        <taxon>Pseudomonadota</taxon>
        <taxon>Alphaproteobacteria</taxon>
        <taxon>Sphingomonadales</taxon>
        <taxon>Sphingomonadaceae</taxon>
        <taxon>Sphingomonas</taxon>
    </lineage>
</organism>
<dbReference type="GO" id="GO:0005509">
    <property type="term" value="F:calcium ion binding"/>
    <property type="evidence" value="ECO:0007669"/>
    <property type="project" value="InterPro"/>
</dbReference>
<feature type="domain" description="EF-hand" evidence="2">
    <location>
        <begin position="73"/>
        <end position="89"/>
    </location>
</feature>
<dbReference type="InterPro" id="IPR002048">
    <property type="entry name" value="EF_hand_dom"/>
</dbReference>
<accession>A0A7H0LGZ6</accession>
<feature type="compositionally biased region" description="Basic and acidic residues" evidence="1">
    <location>
        <begin position="94"/>
        <end position="103"/>
    </location>
</feature>
<dbReference type="SUPFAM" id="SSF47473">
    <property type="entry name" value="EF-hand"/>
    <property type="match status" value="1"/>
</dbReference>
<dbReference type="Gene3D" id="1.10.238.10">
    <property type="entry name" value="EF-hand"/>
    <property type="match status" value="1"/>
</dbReference>
<reference evidence="3 4" key="1">
    <citation type="submission" date="2020-09" db="EMBL/GenBank/DDBJ databases">
        <title>Sphingomonas sp., a new species isolated from pork steak.</title>
        <authorList>
            <person name="Heidler von Heilborn D."/>
        </authorList>
    </citation>
    <scope>NUCLEOTIDE SEQUENCE [LARGE SCALE GENOMIC DNA]</scope>
    <source>
        <strain evidence="4">S8-3T</strain>
    </source>
</reference>
<dbReference type="PROSITE" id="PS51257">
    <property type="entry name" value="PROKAR_LIPOPROTEIN"/>
    <property type="match status" value="1"/>
</dbReference>
<dbReference type="AlphaFoldDB" id="A0A7H0LGZ6"/>
<evidence type="ECO:0000313" key="4">
    <source>
        <dbReference type="Proteomes" id="UP000516148"/>
    </source>
</evidence>
<feature type="region of interest" description="Disordered" evidence="1">
    <location>
        <begin position="94"/>
        <end position="120"/>
    </location>
</feature>